<dbReference type="Proteomes" id="UP000053831">
    <property type="component" value="Unassembled WGS sequence"/>
</dbReference>
<dbReference type="SUPFAM" id="SSF101690">
    <property type="entry name" value="PAZ domain"/>
    <property type="match status" value="1"/>
</dbReference>
<name>A0A0M8N0X4_ESCWE</name>
<dbReference type="InterPro" id="IPR003100">
    <property type="entry name" value="PAZ_dom"/>
</dbReference>
<dbReference type="Pfam" id="PF16488">
    <property type="entry name" value="ArgoL2"/>
    <property type="match status" value="1"/>
</dbReference>
<dbReference type="SMART" id="SM00949">
    <property type="entry name" value="PAZ"/>
    <property type="match status" value="1"/>
</dbReference>
<organism evidence="2 3">
    <name type="scientific">Escovopsis weberi</name>
    <dbReference type="NCBI Taxonomy" id="150374"/>
    <lineage>
        <taxon>Eukaryota</taxon>
        <taxon>Fungi</taxon>
        <taxon>Dikarya</taxon>
        <taxon>Ascomycota</taxon>
        <taxon>Pezizomycotina</taxon>
        <taxon>Sordariomycetes</taxon>
        <taxon>Hypocreomycetidae</taxon>
        <taxon>Hypocreales</taxon>
        <taxon>Hypocreaceae</taxon>
        <taxon>Escovopsis</taxon>
    </lineage>
</organism>
<dbReference type="CDD" id="cd02846">
    <property type="entry name" value="PAZ_argonaute_like"/>
    <property type="match status" value="1"/>
</dbReference>
<sequence>MLAIKRNFYKYGNKGRPLMDGGIVEVHKGIYASLRLSHNMRFGGQGLALNIDVANTCFWVGQRSMDEMMVQFLGTLDRRWRGLTPLSVAQLLRPVQGPNGVWQSSDAFKQLRKLRKLRFTVRHLNRKNPEKLFTVMDFTFSENFGAEGANAKNVTFEYEGRTLSVADYYRLKYKVHLRYSHLPLIETGKAGRIPMELAFVEPMQRYPLKLNPDQTASMIKISVTRPTQRKADIMKNVGDLQLDSDPYLKHYGIQFDTSFAKTEARILPPPPVHFGRGTADPKFSGRWDLRGKKFFKQNVAPLESWAFIVMNDCRRVG</sequence>
<dbReference type="OrthoDB" id="10252740at2759"/>
<dbReference type="GO" id="GO:0003723">
    <property type="term" value="F:RNA binding"/>
    <property type="evidence" value="ECO:0007669"/>
    <property type="project" value="InterPro"/>
</dbReference>
<dbReference type="Gene3D" id="3.40.50.2300">
    <property type="match status" value="1"/>
</dbReference>
<evidence type="ECO:0000313" key="3">
    <source>
        <dbReference type="Proteomes" id="UP000053831"/>
    </source>
</evidence>
<dbReference type="InterPro" id="IPR032472">
    <property type="entry name" value="ArgoL2"/>
</dbReference>
<dbReference type="AlphaFoldDB" id="A0A0M8N0X4"/>
<dbReference type="Gene3D" id="2.170.260.10">
    <property type="entry name" value="paz domain"/>
    <property type="match status" value="1"/>
</dbReference>
<proteinExistence type="predicted"/>
<keyword evidence="3" id="KW-1185">Reference proteome</keyword>
<accession>A0A0M8N0X4</accession>
<dbReference type="InterPro" id="IPR014811">
    <property type="entry name" value="ArgoL1"/>
</dbReference>
<evidence type="ECO:0000313" key="2">
    <source>
        <dbReference type="EMBL" id="KOS17680.1"/>
    </source>
</evidence>
<dbReference type="SMART" id="SM01163">
    <property type="entry name" value="DUF1785"/>
    <property type="match status" value="1"/>
</dbReference>
<comment type="caution">
    <text evidence="2">The sequence shown here is derived from an EMBL/GenBank/DDBJ whole genome shotgun (WGS) entry which is preliminary data.</text>
</comment>
<evidence type="ECO:0000259" key="1">
    <source>
        <dbReference type="PROSITE" id="PS50821"/>
    </source>
</evidence>
<dbReference type="PANTHER" id="PTHR22891">
    <property type="entry name" value="EUKARYOTIC TRANSLATION INITIATION FACTOR 2C"/>
    <property type="match status" value="1"/>
</dbReference>
<dbReference type="STRING" id="150374.A0A0M8N0X4"/>
<gene>
    <name evidence="2" type="ORF">ESCO_002683</name>
</gene>
<dbReference type="Pfam" id="PF02170">
    <property type="entry name" value="PAZ"/>
    <property type="match status" value="1"/>
</dbReference>
<dbReference type="EMBL" id="LGSR01000022">
    <property type="protein sequence ID" value="KOS17680.1"/>
    <property type="molecule type" value="Genomic_DNA"/>
</dbReference>
<feature type="domain" description="PAZ" evidence="1">
    <location>
        <begin position="100"/>
        <end position="202"/>
    </location>
</feature>
<dbReference type="PROSITE" id="PS50821">
    <property type="entry name" value="PAZ"/>
    <property type="match status" value="1"/>
</dbReference>
<dbReference type="Pfam" id="PF08699">
    <property type="entry name" value="ArgoL1"/>
    <property type="match status" value="1"/>
</dbReference>
<protein>
    <submittedName>
        <fullName evidence="2">Protein argonaute</fullName>
    </submittedName>
</protein>
<dbReference type="InterPro" id="IPR036085">
    <property type="entry name" value="PAZ_dom_sf"/>
</dbReference>
<reference evidence="2 3" key="1">
    <citation type="submission" date="2015-07" db="EMBL/GenBank/DDBJ databases">
        <title>The genome of the fungus Escovopsis weberi, a specialized disease agent of ant agriculture.</title>
        <authorList>
            <person name="de Man T.J."/>
            <person name="Stajich J.E."/>
            <person name="Kubicek C.P."/>
            <person name="Chenthamara K."/>
            <person name="Atanasova L."/>
            <person name="Druzhinina I.S."/>
            <person name="Birnbaum S."/>
            <person name="Barribeau S.M."/>
            <person name="Teiling C."/>
            <person name="Suen G."/>
            <person name="Currie C."/>
            <person name="Gerardo N.M."/>
        </authorList>
    </citation>
    <scope>NUCLEOTIDE SEQUENCE [LARGE SCALE GENOMIC DNA]</scope>
</reference>